<organism evidence="1">
    <name type="scientific">Beet pseudoyellows virus</name>
    <dbReference type="NCBI Taxonomy" id="72750"/>
    <lineage>
        <taxon>Viruses</taxon>
        <taxon>Riboviria</taxon>
        <taxon>Orthornavirae</taxon>
        <taxon>Kitrinoviricota</taxon>
        <taxon>Alsuviricetes</taxon>
        <taxon>Martellivirales</taxon>
        <taxon>Closteroviridae</taxon>
        <taxon>Crinivirus</taxon>
        <taxon>Crinivirus pseudobetae</taxon>
    </lineage>
</organism>
<dbReference type="EMBL" id="LC100132">
    <property type="protein sequence ID" value="BAV38112.1"/>
    <property type="molecule type" value="Genomic_RNA"/>
</dbReference>
<gene>
    <name evidence="1" type="primary">CPm</name>
</gene>
<dbReference type="GO" id="GO:0019028">
    <property type="term" value="C:viral capsid"/>
    <property type="evidence" value="ECO:0007669"/>
    <property type="project" value="UniProtKB-KW"/>
</dbReference>
<sequence>METERQFDEGVPDEDQELSARAASPYLFHNFTLPLIESNTLEFDVNFHDHILANSIILYIRFHIKDAQILYKIDGGNFGRQSIQQVGGSFFSYGYTEIAKPKLLNNGVTNSFAIVPANDSYLVKIKGWNCYGIKKSFDPTNIEFAVSFPIKGFSLTGGRTYEANVISLADIFQNFKINGVSSSLGLKAYVLYGAGNKTSFNVVPKRTLNLNEVANQSSLELMEKKERTVPELPDISTSQNNAYDSQCFRLYDVYAPTQNPKSKVRITGSLKPISCREVRSILQLWFGDLKNMLELLVDCDPIRNKEIQMKIFYRKNGNSTYLTSYIQKAIPVQEKGNLKLYEFGFNYSEDGVFEIITAGRTSATFKLKIPVPKLQVGYEFQFTKELSDPKNVGKLKNLINFGRIALIEIDGKKIELSPVKVAEGTNQTSVSLCAANPPIDAEEVKEIKDMLVVKNDKPEIVENEKEVVDVTQNDEVSNLSANYIASVTSPISDISLRRIFEKVKKHYVDSGIKESDAELLIYQMGVSFCTSKNAMSDNSNFIFWKTVSGTNKRFSKSAHSRMLNNQTSQCCNVERLLLRSRSVLIFNLLKRKQLEWPHLHAQRRGLRPEFAYMACDFYDLKALPLSEAEILALNESHKYSLFRNKHKRTIVNVNQIA</sequence>
<accession>A0A1B4XTI4</accession>
<reference evidence="1" key="1">
    <citation type="submission" date="2015-11" db="EMBL/GenBank/DDBJ databases">
        <title>Nucleotide Sequences of a new isolate of Beet pseudo-yellows virus (BPYV) from Cucumber suggests host adaptation function of RNA 1.</title>
        <authorList>
            <person name="Akhter M.S."/>
            <person name="Bhor S.A."/>
            <person name="Nao M."/>
            <person name="Sekine K.-T."/>
            <person name="Yaeno T."/>
            <person name="Yamaoka N."/>
            <person name="Nishiguchi M."/>
            <person name="Kobayashi K."/>
        </authorList>
    </citation>
    <scope>NUCLEOTIDE SEQUENCE</scope>
    <source>
        <strain evidence="1">MI</strain>
    </source>
</reference>
<protein>
    <submittedName>
        <fullName evidence="1">Minor coat protein</fullName>
    </submittedName>
</protein>
<keyword evidence="1" id="KW-0167">Capsid protein</keyword>
<keyword evidence="1" id="KW-0946">Virion</keyword>
<evidence type="ECO:0000313" key="1">
    <source>
        <dbReference type="EMBL" id="BAV38112.1"/>
    </source>
</evidence>
<name>A0A1B4XTI4_9CLOS</name>
<proteinExistence type="predicted"/>